<keyword evidence="4" id="KW-1185">Reference proteome</keyword>
<comment type="caution">
    <text evidence="3">The sequence shown here is derived from an EMBL/GenBank/DDBJ whole genome shotgun (WGS) entry which is preliminary data.</text>
</comment>
<feature type="domain" description="Peptidase C14 caspase" evidence="2">
    <location>
        <begin position="12"/>
        <end position="213"/>
    </location>
</feature>
<evidence type="ECO:0000313" key="4">
    <source>
        <dbReference type="Proteomes" id="UP001597368"/>
    </source>
</evidence>
<dbReference type="SUPFAM" id="SSF52129">
    <property type="entry name" value="Caspase-like"/>
    <property type="match status" value="1"/>
</dbReference>
<dbReference type="Pfam" id="PF00656">
    <property type="entry name" value="Peptidase_C14"/>
    <property type="match status" value="1"/>
</dbReference>
<proteinExistence type="predicted"/>
<feature type="transmembrane region" description="Helical" evidence="1">
    <location>
        <begin position="294"/>
        <end position="313"/>
    </location>
</feature>
<keyword evidence="1" id="KW-1133">Transmembrane helix</keyword>
<dbReference type="InterPro" id="IPR029030">
    <property type="entry name" value="Caspase-like_dom_sf"/>
</dbReference>
<feature type="transmembrane region" description="Helical" evidence="1">
    <location>
        <begin position="456"/>
        <end position="476"/>
    </location>
</feature>
<reference evidence="4" key="1">
    <citation type="journal article" date="2019" name="Int. J. Syst. Evol. Microbiol.">
        <title>The Global Catalogue of Microorganisms (GCM) 10K type strain sequencing project: providing services to taxonomists for standard genome sequencing and annotation.</title>
        <authorList>
            <consortium name="The Broad Institute Genomics Platform"/>
            <consortium name="The Broad Institute Genome Sequencing Center for Infectious Disease"/>
            <person name="Wu L."/>
            <person name="Ma J."/>
        </authorList>
    </citation>
    <scope>NUCLEOTIDE SEQUENCE [LARGE SCALE GENOMIC DNA]</scope>
    <source>
        <strain evidence="4">ICMP 6774ER</strain>
    </source>
</reference>
<dbReference type="Gene3D" id="3.40.50.1460">
    <property type="match status" value="1"/>
</dbReference>
<keyword evidence="1" id="KW-0472">Membrane</keyword>
<dbReference type="RefSeq" id="WP_379582589.1">
    <property type="nucleotide sequence ID" value="NZ_JBHUFV010000098.1"/>
</dbReference>
<dbReference type="EMBL" id="JBHUFV010000098">
    <property type="protein sequence ID" value="MFD1939892.1"/>
    <property type="molecule type" value="Genomic_DNA"/>
</dbReference>
<evidence type="ECO:0000256" key="1">
    <source>
        <dbReference type="SAM" id="Phobius"/>
    </source>
</evidence>
<protein>
    <submittedName>
        <fullName evidence="3">Caspase family protein</fullName>
    </submittedName>
</protein>
<dbReference type="NCBIfam" id="NF047832">
    <property type="entry name" value="caspase_w_EACC1"/>
    <property type="match status" value="1"/>
</dbReference>
<name>A0ABW4TFK2_9ACTN</name>
<feature type="transmembrane region" description="Helical" evidence="1">
    <location>
        <begin position="432"/>
        <end position="450"/>
    </location>
</feature>
<gene>
    <name evidence="3" type="ORF">ACFSKW_51395</name>
</gene>
<evidence type="ECO:0000313" key="3">
    <source>
        <dbReference type="EMBL" id="MFD1939892.1"/>
    </source>
</evidence>
<feature type="transmembrane region" description="Helical" evidence="1">
    <location>
        <begin position="630"/>
        <end position="648"/>
    </location>
</feature>
<dbReference type="InterPro" id="IPR011600">
    <property type="entry name" value="Pept_C14_caspase"/>
</dbReference>
<organism evidence="3 4">
    <name type="scientific">Nonomuraea mangrovi</name>
    <dbReference type="NCBI Taxonomy" id="2316207"/>
    <lineage>
        <taxon>Bacteria</taxon>
        <taxon>Bacillati</taxon>
        <taxon>Actinomycetota</taxon>
        <taxon>Actinomycetes</taxon>
        <taxon>Streptosporangiales</taxon>
        <taxon>Streptosporangiaceae</taxon>
        <taxon>Nonomuraea</taxon>
    </lineage>
</organism>
<keyword evidence="1" id="KW-0812">Transmembrane</keyword>
<accession>A0ABW4TFK2</accession>
<evidence type="ECO:0000259" key="2">
    <source>
        <dbReference type="Pfam" id="PF00656"/>
    </source>
</evidence>
<sequence>MSLPDRAGWRVVLVGTATYAHLDDLPAVHGNLSDLEALLTDGDVGAVPQGQCAVVEDPATPQEVYQAVKQAAELADDVLLVYFSGHGLLDPDTMDTLYLALTGADPDDLTYTALPVDHLLRAVRRSPARTRVVVLDCCYSGRALADTMSASPVEHLDISGSCLITATPANRQAYAPAGASHTAFTGVLIEVLRHGVPGCPQVLTLGDVYRRTKQLCAGRALPDPQSYAINTAERLPLALNRAGLAPARPQVRAAPLVIKGRHALEWPGWMRLPANLSLLYVGASTFAYTQLKIVAGWAVTGALLALLYVIYLMTVPRWGSYTIQVDRWGLAMRYGLRRPFQLGWDEIARVELSDGELRAGLVPEARPPRRGFRWSLHRVDGDSVVLAALDEVDRRPREIAESFEAHAGQAWDPASFDTAAEAAVLPTDRVRIALGVLAVLAIGLPLGLIMTGAAGLSAAAAYAILAVAAVLVLWHVRRWLLRPGHLTLDAQGLAVSLGGRSLALGWAQVEWVALTDVPGRLGARLVTVRPKPHARLPRLPRYGLAGPWRTRDGTLVLCPSWAVAGRGEDLEESLATFGGARWRAGFQPWDRVRETMAETRIPFRLTWPRVVLLSGAAVVVGALPLEGVPFAVVLCALVLMAAACYVTGDPGELRVDGWGVRGRFLGLELVSVPWTAIAAAEVSGEEEPALLLRVKGRPRALWPLARGELRGVRVLAVSGRHGHLGATAEELERALDRYRP</sequence>
<feature type="transmembrane region" description="Helical" evidence="1">
    <location>
        <begin position="606"/>
        <end position="624"/>
    </location>
</feature>
<dbReference type="Proteomes" id="UP001597368">
    <property type="component" value="Unassembled WGS sequence"/>
</dbReference>